<dbReference type="RefSeq" id="WP_320500144.1">
    <property type="nucleotide sequence ID" value="NZ_JAXCLX010000001.1"/>
</dbReference>
<evidence type="ECO:0000313" key="1">
    <source>
        <dbReference type="EMBL" id="MDY0871717.1"/>
    </source>
</evidence>
<evidence type="ECO:0008006" key="3">
    <source>
        <dbReference type="Google" id="ProtNLM"/>
    </source>
</evidence>
<accession>A0ABU5DXI6</accession>
<organism evidence="1 2">
    <name type="scientific">Dongia rigui</name>
    <dbReference type="NCBI Taxonomy" id="940149"/>
    <lineage>
        <taxon>Bacteria</taxon>
        <taxon>Pseudomonadati</taxon>
        <taxon>Pseudomonadota</taxon>
        <taxon>Alphaproteobacteria</taxon>
        <taxon>Rhodospirillales</taxon>
        <taxon>Dongiaceae</taxon>
        <taxon>Dongia</taxon>
    </lineage>
</organism>
<gene>
    <name evidence="1" type="ORF">SMD31_07275</name>
</gene>
<keyword evidence="2" id="KW-1185">Reference proteome</keyword>
<dbReference type="Proteomes" id="UP001271769">
    <property type="component" value="Unassembled WGS sequence"/>
</dbReference>
<proteinExistence type="predicted"/>
<sequence>MPSRPSSLRFKRRWIALAAGLLALCLQLGAQIMPAEAMQGAMRAAALTSEEAQSFAATCLGFGMPAKGEPAKPGQHASCPVCFTLAQSHGFAAPDVAFSVVTAWTRALPVPLAEISAPADTDGSAFYPQAPPAFIA</sequence>
<reference evidence="1 2" key="1">
    <citation type="journal article" date="2013" name="Antonie Van Leeuwenhoek">
        <title>Dongia rigui sp. nov., isolated from freshwater of a large wetland in Korea.</title>
        <authorList>
            <person name="Baik K.S."/>
            <person name="Hwang Y.M."/>
            <person name="Choi J.S."/>
            <person name="Kwon J."/>
            <person name="Seong C.N."/>
        </authorList>
    </citation>
    <scope>NUCLEOTIDE SEQUENCE [LARGE SCALE GENOMIC DNA]</scope>
    <source>
        <strain evidence="1 2">04SU4-P</strain>
    </source>
</reference>
<protein>
    <recommendedName>
        <fullName evidence="3">DUF2946 domain-containing protein</fullName>
    </recommendedName>
</protein>
<name>A0ABU5DXI6_9PROT</name>
<comment type="caution">
    <text evidence="1">The sequence shown here is derived from an EMBL/GenBank/DDBJ whole genome shotgun (WGS) entry which is preliminary data.</text>
</comment>
<dbReference type="EMBL" id="JAXCLX010000001">
    <property type="protein sequence ID" value="MDY0871717.1"/>
    <property type="molecule type" value="Genomic_DNA"/>
</dbReference>
<evidence type="ECO:0000313" key="2">
    <source>
        <dbReference type="Proteomes" id="UP001271769"/>
    </source>
</evidence>